<evidence type="ECO:0000256" key="2">
    <source>
        <dbReference type="ARBA" id="ARBA00005504"/>
    </source>
</evidence>
<evidence type="ECO:0000256" key="5">
    <source>
        <dbReference type="ARBA" id="ARBA00022840"/>
    </source>
</evidence>
<feature type="non-terminal residue" evidence="6">
    <location>
        <position position="113"/>
    </location>
</feature>
<dbReference type="PANTHER" id="PTHR42864">
    <property type="entry name" value="LIGHT-INDEPENDENT PROTOCHLOROPHYLLIDE REDUCTASE IRON-SULFUR ATP-BINDING PROTEIN"/>
    <property type="match status" value="1"/>
</dbReference>
<evidence type="ECO:0000256" key="4">
    <source>
        <dbReference type="ARBA" id="ARBA00022741"/>
    </source>
</evidence>
<comment type="cofactor">
    <cofactor evidence="1">
        <name>[4Fe-4S] cluster</name>
        <dbReference type="ChEBI" id="CHEBI:49883"/>
    </cofactor>
</comment>
<dbReference type="EMBL" id="EF620487">
    <property type="protein sequence ID" value="ABU49158.1"/>
    <property type="molecule type" value="Genomic_DNA"/>
</dbReference>
<comment type="similarity">
    <text evidence="2">Belongs to the NifH/BchL/ChlL family.</text>
</comment>
<dbReference type="Pfam" id="PF00142">
    <property type="entry name" value="Fer4_NifH"/>
    <property type="match status" value="1"/>
</dbReference>
<dbReference type="InterPro" id="IPR000392">
    <property type="entry name" value="NifH/frxC"/>
</dbReference>
<dbReference type="GO" id="GO:0046872">
    <property type="term" value="F:metal ion binding"/>
    <property type="evidence" value="ECO:0007669"/>
    <property type="project" value="UniProtKB-KW"/>
</dbReference>
<dbReference type="Gene3D" id="3.40.50.300">
    <property type="entry name" value="P-loop containing nucleotide triphosphate hydrolases"/>
    <property type="match status" value="1"/>
</dbReference>
<protein>
    <submittedName>
        <fullName evidence="6">NifH</fullName>
    </submittedName>
</protein>
<organism evidence="6">
    <name type="scientific">Azotobacter vinelandii</name>
    <dbReference type="NCBI Taxonomy" id="354"/>
    <lineage>
        <taxon>Bacteria</taxon>
        <taxon>Pseudomonadati</taxon>
        <taxon>Pseudomonadota</taxon>
        <taxon>Gammaproteobacteria</taxon>
        <taxon>Pseudomonadales</taxon>
        <taxon>Pseudomonadaceae</taxon>
        <taxon>Azotobacter</taxon>
    </lineage>
</organism>
<accession>A7U457</accession>
<dbReference type="GO" id="GO:0005524">
    <property type="term" value="F:ATP binding"/>
    <property type="evidence" value="ECO:0007669"/>
    <property type="project" value="UniProtKB-KW"/>
</dbReference>
<evidence type="ECO:0000313" key="6">
    <source>
        <dbReference type="EMBL" id="ABU49158.1"/>
    </source>
</evidence>
<dbReference type="GO" id="GO:0016491">
    <property type="term" value="F:oxidoreductase activity"/>
    <property type="evidence" value="ECO:0007669"/>
    <property type="project" value="InterPro"/>
</dbReference>
<keyword evidence="4" id="KW-0547">Nucleotide-binding</keyword>
<reference evidence="6" key="1">
    <citation type="submission" date="2007-05" db="EMBL/GenBank/DDBJ databases">
        <title>Molecular identification of soil diazotrophs of agricultural interest.</title>
        <authorList>
            <person name="Castaldini M."/>
            <person name="Landi S."/>
            <person name="Fabiani A."/>
        </authorList>
    </citation>
    <scope>NUCLEOTIDE SEQUENCE</scope>
    <source>
        <strain evidence="6">ISSDS-383</strain>
    </source>
</reference>
<evidence type="ECO:0000256" key="1">
    <source>
        <dbReference type="ARBA" id="ARBA00001966"/>
    </source>
</evidence>
<feature type="non-terminal residue" evidence="6">
    <location>
        <position position="1"/>
    </location>
</feature>
<keyword evidence="3" id="KW-0479">Metal-binding</keyword>
<dbReference type="PANTHER" id="PTHR42864:SF2">
    <property type="entry name" value="LIGHT-INDEPENDENT PROTOCHLOROPHYLLIDE REDUCTASE IRON-SULFUR ATP-BINDING PROTEIN"/>
    <property type="match status" value="1"/>
</dbReference>
<dbReference type="AlphaFoldDB" id="A7U457"/>
<proteinExistence type="inferred from homology"/>
<keyword evidence="5" id="KW-0067">ATP-binding</keyword>
<sequence>RRTPPPDLHFQGPKNTHQWKWLHQAGSVEDLELEDVVEDRVTGGVQSAVEFPVVLNPGLAAPGRGVITAINFLEEEGAYKDDLDFVFYDVLGDVVCGASPCRPRKQGQETTSC</sequence>
<evidence type="ECO:0000256" key="3">
    <source>
        <dbReference type="ARBA" id="ARBA00022723"/>
    </source>
</evidence>
<name>A7U457_AZOVI</name>
<dbReference type="InterPro" id="IPR027417">
    <property type="entry name" value="P-loop_NTPase"/>
</dbReference>